<dbReference type="PANTHER" id="PTHR15629:SF2">
    <property type="entry name" value="SH3 DOMAIN-CONTAINING YSC84-LIKE PROTEIN 1"/>
    <property type="match status" value="1"/>
</dbReference>
<evidence type="ECO:0000313" key="3">
    <source>
        <dbReference type="EMBL" id="GFH49116.1"/>
    </source>
</evidence>
<name>A0AAD3CQ76_9STRA</name>
<feature type="compositionally biased region" description="Low complexity" evidence="1">
    <location>
        <begin position="834"/>
        <end position="844"/>
    </location>
</feature>
<feature type="compositionally biased region" description="Polar residues" evidence="1">
    <location>
        <begin position="798"/>
        <end position="812"/>
    </location>
</feature>
<dbReference type="AlphaFoldDB" id="A0AAD3CQ76"/>
<dbReference type="InterPro" id="IPR051702">
    <property type="entry name" value="SH3_domain_YSC84-like"/>
</dbReference>
<feature type="region of interest" description="Disordered" evidence="1">
    <location>
        <begin position="742"/>
        <end position="844"/>
    </location>
</feature>
<proteinExistence type="predicted"/>
<feature type="region of interest" description="Disordered" evidence="1">
    <location>
        <begin position="1054"/>
        <end position="1118"/>
    </location>
</feature>
<dbReference type="Pfam" id="PF04366">
    <property type="entry name" value="Ysc84"/>
    <property type="match status" value="1"/>
</dbReference>
<feature type="domain" description="Ysc84 actin-binding" evidence="2">
    <location>
        <begin position="349"/>
        <end position="485"/>
    </location>
</feature>
<evidence type="ECO:0000313" key="4">
    <source>
        <dbReference type="Proteomes" id="UP001054902"/>
    </source>
</evidence>
<protein>
    <recommendedName>
        <fullName evidence="2">Ysc84 actin-binding domain-containing protein</fullName>
    </recommendedName>
</protein>
<organism evidence="3 4">
    <name type="scientific">Chaetoceros tenuissimus</name>
    <dbReference type="NCBI Taxonomy" id="426638"/>
    <lineage>
        <taxon>Eukaryota</taxon>
        <taxon>Sar</taxon>
        <taxon>Stramenopiles</taxon>
        <taxon>Ochrophyta</taxon>
        <taxon>Bacillariophyta</taxon>
        <taxon>Coscinodiscophyceae</taxon>
        <taxon>Chaetocerotophycidae</taxon>
        <taxon>Chaetocerotales</taxon>
        <taxon>Chaetocerotaceae</taxon>
        <taxon>Chaetoceros</taxon>
    </lineage>
</organism>
<dbReference type="Proteomes" id="UP001054902">
    <property type="component" value="Unassembled WGS sequence"/>
</dbReference>
<dbReference type="GO" id="GO:0035091">
    <property type="term" value="F:phosphatidylinositol binding"/>
    <property type="evidence" value="ECO:0007669"/>
    <property type="project" value="TreeGrafter"/>
</dbReference>
<feature type="compositionally biased region" description="Polar residues" evidence="1">
    <location>
        <begin position="1096"/>
        <end position="1109"/>
    </location>
</feature>
<dbReference type="InterPro" id="IPR036034">
    <property type="entry name" value="PDZ_sf"/>
</dbReference>
<evidence type="ECO:0000256" key="1">
    <source>
        <dbReference type="SAM" id="MobiDB-lite"/>
    </source>
</evidence>
<dbReference type="EMBL" id="BLLK01000032">
    <property type="protein sequence ID" value="GFH49116.1"/>
    <property type="molecule type" value="Genomic_DNA"/>
</dbReference>
<feature type="region of interest" description="Disordered" evidence="1">
    <location>
        <begin position="1146"/>
        <end position="1207"/>
    </location>
</feature>
<dbReference type="InterPro" id="IPR007461">
    <property type="entry name" value="Ysc84_actin-binding"/>
</dbReference>
<feature type="compositionally biased region" description="Polar residues" evidence="1">
    <location>
        <begin position="742"/>
        <end position="756"/>
    </location>
</feature>
<feature type="compositionally biased region" description="Low complexity" evidence="1">
    <location>
        <begin position="1083"/>
        <end position="1095"/>
    </location>
</feature>
<feature type="region of interest" description="Disordered" evidence="1">
    <location>
        <begin position="270"/>
        <end position="293"/>
    </location>
</feature>
<evidence type="ECO:0000259" key="2">
    <source>
        <dbReference type="Pfam" id="PF04366"/>
    </source>
</evidence>
<feature type="compositionally biased region" description="Polar residues" evidence="1">
    <location>
        <begin position="821"/>
        <end position="833"/>
    </location>
</feature>
<feature type="compositionally biased region" description="Polar residues" evidence="1">
    <location>
        <begin position="1156"/>
        <end position="1167"/>
    </location>
</feature>
<comment type="caution">
    <text evidence="3">The sequence shown here is derived from an EMBL/GenBank/DDBJ whole genome shotgun (WGS) entry which is preliminary data.</text>
</comment>
<keyword evidence="4" id="KW-1185">Reference proteome</keyword>
<reference evidence="3 4" key="1">
    <citation type="journal article" date="2021" name="Sci. Rep.">
        <title>The genome of the diatom Chaetoceros tenuissimus carries an ancient integrated fragment of an extant virus.</title>
        <authorList>
            <person name="Hongo Y."/>
            <person name="Kimura K."/>
            <person name="Takaki Y."/>
            <person name="Yoshida Y."/>
            <person name="Baba S."/>
            <person name="Kobayashi G."/>
            <person name="Nagasaki K."/>
            <person name="Hano T."/>
            <person name="Tomaru Y."/>
        </authorList>
    </citation>
    <scope>NUCLEOTIDE SEQUENCE [LARGE SCALE GENOMIC DNA]</scope>
    <source>
        <strain evidence="3 4">NIES-3715</strain>
    </source>
</reference>
<feature type="compositionally biased region" description="Basic and acidic residues" evidence="1">
    <location>
        <begin position="270"/>
        <end position="280"/>
    </location>
</feature>
<accession>A0AAD3CQ76</accession>
<feature type="compositionally biased region" description="Polar residues" evidence="1">
    <location>
        <begin position="768"/>
        <end position="786"/>
    </location>
</feature>
<sequence length="1241" mass="137133">MAASLVSRTFVGVGNALKDAMGHVIHGDDAGTCETKAFVVYPETVILNGEETQKFNIGLSFLNVNDRAFVRSVEANSAADKEGIQPQDCLQLAIVLGGSSRFERMSEDPKQAVKFALKCENNGRRTSFEELKNMFESCSVDGINTDVEMFENEDQAVKKEKLSFSRRIRDTTQVMVGSCAGITNSSVATEVPASPSGRADFPVVLVFRHTHKRFAGSSIPHVAMPYFRLDDECERAAVIVRRLAPTIDNKNDPDAWDEIMEGAKKLISPDKDKKKVTRENSDDDGDEKEKKNDVEAETIRGLIQNAVGLAFIRTSKVVLGVSVHFGSGIVISRLEDGSWSAPSAIAMYGGGFGIQFGLEVADYIFILQNQEALEHFRKGTNYTIGGNMGAAFAGIGREGYAAASVGSSPTAKDDKKSIAPIVAYAKSQGLYFGVSLEGSKIFARDDINRRAYKFQTGHEFTTDDILSGGVPPPKEAEDLYATLHSVEFAHEMLNLPKPPDALRDDLPNDWYYEKCTLSRNSDPTKRFLWFSELSSMDAQEFSSFETSFKSFMYGGVSVQRISKGGQTDICSVIDSLETRTLWLTLPAEGSLILGFLSKRTLNDDQSVYSEGISCFGWDDNTAAESHADDITAVTSDSKSTMNSVRRRKKLKLSKKYSIALTDIETVKRTSTNAGNPNDDKKELRMVEIVGKDKRVLQFIVNSLREAELLFCGLKLLLERETIRIGQRGGIPITELATLPANSTNMSRNSISTQNPVRDNVIHGVNLDPSASTLSGEWSESDGYSSSEIDDDDNKSHHSSNVPEGLSSWSQVPARQHLRMEASQSDQQHASSGTSDISSEVSSPSDFFSRISTEAPQYSFGQKIETEIIGKRSVSLPFPLCRALLLDTNSPLMNKWESLRGDFNYSKTKWSFPISSPRHKDLNMPENKLLTQGSMVTGTRTTLFDRLRNGQVVRLSEIIIVAVDDVGTLVITIGERTPRRGFSTKVVVRVEQESQQSCSISMKSEIIPMGKDLSDQSAVHRAFLLVVDEMQIRFGLEEKGLMGVLLTIANTMPASPKKNVVKSRQSAEVNDDRKININALQVDSGTSRSPSGTSTTNHKPGSGSNRSISKPAQKDLWSPSQTKDFFSSEWQSDFASNNDFNSFSKFKEETQQRKNTRPSTPSFSTINSESKRQNDNIVSLEPDDWTSRNPRQESKHFTVDPTDEINTNTSVTIDVKPLPKIRLDLMPAPREEDEEDLSSILE</sequence>
<dbReference type="SUPFAM" id="SSF50156">
    <property type="entry name" value="PDZ domain-like"/>
    <property type="match status" value="1"/>
</dbReference>
<gene>
    <name evidence="3" type="ORF">CTEN210_05592</name>
</gene>
<dbReference type="PANTHER" id="PTHR15629">
    <property type="entry name" value="SH3YL1 PROTEIN"/>
    <property type="match status" value="1"/>
</dbReference>